<evidence type="ECO:0000256" key="1">
    <source>
        <dbReference type="SAM" id="MobiDB-lite"/>
    </source>
</evidence>
<protein>
    <submittedName>
        <fullName evidence="2">Uncharacterized protein</fullName>
    </submittedName>
</protein>
<keyword evidence="3" id="KW-1185">Reference proteome</keyword>
<evidence type="ECO:0000313" key="3">
    <source>
        <dbReference type="Proteomes" id="UP000509248"/>
    </source>
</evidence>
<reference evidence="2 3" key="1">
    <citation type="submission" date="2020-06" db="EMBL/GenBank/DDBJ databases">
        <authorList>
            <person name="Fast K.M."/>
            <person name="Johnson K."/>
            <person name="Mayfield K.N."/>
            <person name="Stephens L.A."/>
            <person name="Reid T.H."/>
            <person name="Ryan E.D."/>
            <person name="Keener T.W."/>
            <person name="Sandel M.W."/>
            <person name="Garlena R.A."/>
            <person name="Russell D.A."/>
            <person name="Pope W.H."/>
            <person name="Jacobs-Sera D."/>
            <person name="Hatfull G.F."/>
        </authorList>
    </citation>
    <scope>NUCLEOTIDE SEQUENCE [LARGE SCALE GENOMIC DNA]</scope>
</reference>
<sequence length="83" mass="9353">MTPYTQREETMTATPNAMPRKANPLHQIILKGLLDNKQTVRTEVRGKRGKKGWEEREVQVAVPTLAGNVSDLNIDIAAKRWIA</sequence>
<dbReference type="GeneID" id="64871648"/>
<evidence type="ECO:0000313" key="2">
    <source>
        <dbReference type="EMBL" id="QKO02457.1"/>
    </source>
</evidence>
<proteinExistence type="predicted"/>
<organism evidence="2 3">
    <name type="scientific">Mycobacterium phage DroogsArmy</name>
    <dbReference type="NCBI Taxonomy" id="2744011"/>
    <lineage>
        <taxon>Viruses</taxon>
        <taxon>Duplodnaviria</taxon>
        <taxon>Heunggongvirae</taxon>
        <taxon>Uroviricota</taxon>
        <taxon>Caudoviricetes</taxon>
        <taxon>Timshelvirus</taxon>
        <taxon>Timshelvirus droogsarmy</taxon>
    </lineage>
</organism>
<accession>A0A6N0A792</accession>
<dbReference type="EMBL" id="MT553337">
    <property type="protein sequence ID" value="QKO02457.1"/>
    <property type="molecule type" value="Genomic_DNA"/>
</dbReference>
<dbReference type="Pfam" id="PF17471">
    <property type="entry name" value="GP63"/>
    <property type="match status" value="1"/>
</dbReference>
<dbReference type="Proteomes" id="UP000509248">
    <property type="component" value="Segment"/>
</dbReference>
<dbReference type="InterPro" id="IPR035341">
    <property type="entry name" value="Gp63"/>
</dbReference>
<gene>
    <name evidence="2" type="primary">61</name>
    <name evidence="2" type="ORF">SEA_DROOGSARMY_61</name>
</gene>
<feature type="region of interest" description="Disordered" evidence="1">
    <location>
        <begin position="1"/>
        <end position="21"/>
    </location>
</feature>
<dbReference type="KEGG" id="vg:64871648"/>
<dbReference type="RefSeq" id="YP_010062015.1">
    <property type="nucleotide sequence ID" value="NC_054789.1"/>
</dbReference>
<name>A0A6N0A792_9CAUD</name>
<feature type="compositionally biased region" description="Basic and acidic residues" evidence="1">
    <location>
        <begin position="1"/>
        <end position="10"/>
    </location>
</feature>